<dbReference type="Gene3D" id="3.40.50.300">
    <property type="entry name" value="P-loop containing nucleotide triphosphate hydrolases"/>
    <property type="match status" value="1"/>
</dbReference>
<evidence type="ECO:0008006" key="4">
    <source>
        <dbReference type="Google" id="ProtNLM"/>
    </source>
</evidence>
<dbReference type="SUPFAM" id="SSF52540">
    <property type="entry name" value="P-loop containing nucleoside triphosphate hydrolases"/>
    <property type="match status" value="1"/>
</dbReference>
<dbReference type="Pfam" id="PF13469">
    <property type="entry name" value="Sulfotransfer_3"/>
    <property type="match status" value="1"/>
</dbReference>
<dbReference type="PANTHER" id="PTHR36978">
    <property type="entry name" value="P-LOOP CONTAINING NUCLEOTIDE TRIPHOSPHATE HYDROLASE"/>
    <property type="match status" value="1"/>
</dbReference>
<feature type="coiled-coil region" evidence="1">
    <location>
        <begin position="229"/>
        <end position="261"/>
    </location>
</feature>
<dbReference type="InterPro" id="IPR027417">
    <property type="entry name" value="P-loop_NTPase"/>
</dbReference>
<organism evidence="3">
    <name type="scientific">Pseudo-nitzschia australis</name>
    <dbReference type="NCBI Taxonomy" id="44445"/>
    <lineage>
        <taxon>Eukaryota</taxon>
        <taxon>Sar</taxon>
        <taxon>Stramenopiles</taxon>
        <taxon>Ochrophyta</taxon>
        <taxon>Bacillariophyta</taxon>
        <taxon>Bacillariophyceae</taxon>
        <taxon>Bacillariophycidae</taxon>
        <taxon>Bacillariales</taxon>
        <taxon>Bacillariaceae</taxon>
        <taxon>Pseudo-nitzschia</taxon>
    </lineage>
</organism>
<name>A0A7S4AIF9_9STRA</name>
<protein>
    <recommendedName>
        <fullName evidence="4">Sulfotransferase domain-containing protein</fullName>
    </recommendedName>
</protein>
<evidence type="ECO:0000256" key="2">
    <source>
        <dbReference type="SAM" id="MobiDB-lite"/>
    </source>
</evidence>
<keyword evidence="1" id="KW-0175">Coiled coil</keyword>
<feature type="compositionally biased region" description="Polar residues" evidence="2">
    <location>
        <begin position="22"/>
        <end position="34"/>
    </location>
</feature>
<feature type="compositionally biased region" description="Low complexity" evidence="2">
    <location>
        <begin position="1"/>
        <end position="21"/>
    </location>
</feature>
<evidence type="ECO:0000313" key="3">
    <source>
        <dbReference type="EMBL" id="CAE0716811.1"/>
    </source>
</evidence>
<feature type="compositionally biased region" description="Low complexity" evidence="2">
    <location>
        <begin position="49"/>
        <end position="60"/>
    </location>
</feature>
<accession>A0A7S4AIF9</accession>
<proteinExistence type="predicted"/>
<feature type="region of interest" description="Disordered" evidence="2">
    <location>
        <begin position="1"/>
        <end position="60"/>
    </location>
</feature>
<gene>
    <name evidence="3" type="ORF">PAUS00366_LOCUS9563</name>
</gene>
<dbReference type="PANTHER" id="PTHR36978:SF4">
    <property type="entry name" value="P-LOOP CONTAINING NUCLEOSIDE TRIPHOSPHATE HYDROLASE PROTEIN"/>
    <property type="match status" value="1"/>
</dbReference>
<dbReference type="AlphaFoldDB" id="A0A7S4AIF9"/>
<evidence type="ECO:0000256" key="1">
    <source>
        <dbReference type="SAM" id="Coils"/>
    </source>
</evidence>
<dbReference type="EMBL" id="HBIX01012876">
    <property type="protein sequence ID" value="CAE0716811.1"/>
    <property type="molecule type" value="Transcribed_RNA"/>
</dbReference>
<reference evidence="3" key="1">
    <citation type="submission" date="2021-01" db="EMBL/GenBank/DDBJ databases">
        <authorList>
            <person name="Corre E."/>
            <person name="Pelletier E."/>
            <person name="Niang G."/>
            <person name="Scheremetjew M."/>
            <person name="Finn R."/>
            <person name="Kale V."/>
            <person name="Holt S."/>
            <person name="Cochrane G."/>
            <person name="Meng A."/>
            <person name="Brown T."/>
            <person name="Cohen L."/>
        </authorList>
    </citation>
    <scope>NUCLEOTIDE SEQUENCE</scope>
    <source>
        <strain evidence="3">10249 10 AB</strain>
    </source>
</reference>
<sequence>MESSSDTSTSTANANANANANGMTKRSSSRNQNHGAGGINTASSKRRTNNANNRTASSASPRTTYKYGMFLLYVVVLLATLHRTITAWIPPVSPQAVQNKEQTQEEHEPKPVTIPPVSLDTQEEHEQKLVTTINGIEFVKDIDETGHFVRVLKHPLPVSALKLPTPIFLLSPSKSGTTTFHQYAQCGLGIGSSAHYRYPFKKRKKLQHVGRSMSYNLQDNRPLLQWNAEREAQGMRDNLEKRMAKKKIEEAREKKARAKIEAEGSTPDVLDHYQVFSDFDYRYGQNKKTTRLVSIVDMLDNIRTFYPNATIVYVKRDAHKWYHSAKNFGTFLQRLRETAEVSELVETLYEPVGRANFFADKEELWVGFYNRYTDLVRNFAAGHGDGTNYLEVPLDDDSIDTGLIMQQRLGIPKECWGHANMGALNGTQKGLKTKMGMPKTVPRHWTIETYK</sequence>